<name>C4R8D4_KOMPG</name>
<dbReference type="SMR" id="C4R8D4"/>
<protein>
    <submittedName>
        <fullName evidence="3">Subunit of a possibly tetrameric trichostatin A-sensitive class II histone deacetylase complex</fullName>
    </submittedName>
</protein>
<dbReference type="InterPro" id="IPR021006">
    <property type="entry name" value="Hda2/3"/>
</dbReference>
<reference evidence="3 4" key="1">
    <citation type="journal article" date="2009" name="Nat. Biotechnol.">
        <title>Genome sequence of the recombinant protein production host Pichia pastoris.</title>
        <authorList>
            <person name="De Schutter K."/>
            <person name="Lin Y.C."/>
            <person name="Tiels P."/>
            <person name="Van Hecke A."/>
            <person name="Glinka S."/>
            <person name="Weber-Lehmann J."/>
            <person name="Rouze P."/>
            <person name="Van de Peer Y."/>
            <person name="Callewaert N."/>
        </authorList>
    </citation>
    <scope>NUCLEOTIDE SEQUENCE [LARGE SCALE GENOMIC DNA]</scope>
    <source>
        <strain evidence="4">GS115 / ATCC 20864</strain>
    </source>
</reference>
<dbReference type="EMBL" id="FN392322">
    <property type="protein sequence ID" value="CAY71859.1"/>
    <property type="molecule type" value="Genomic_DNA"/>
</dbReference>
<dbReference type="OrthoDB" id="4034449at2759"/>
<dbReference type="KEGG" id="ppa:PAS_chr4_0599"/>
<dbReference type="Pfam" id="PF11496">
    <property type="entry name" value="HDA2-3"/>
    <property type="match status" value="1"/>
</dbReference>
<feature type="compositionally biased region" description="Polar residues" evidence="2">
    <location>
        <begin position="211"/>
        <end position="229"/>
    </location>
</feature>
<dbReference type="STRING" id="644223.C4R8D4"/>
<dbReference type="InterPro" id="IPR038609">
    <property type="entry name" value="HDA1_su2/3_sf"/>
</dbReference>
<feature type="coiled-coil region" evidence="1">
    <location>
        <begin position="449"/>
        <end position="577"/>
    </location>
</feature>
<evidence type="ECO:0000256" key="2">
    <source>
        <dbReference type="SAM" id="MobiDB-lite"/>
    </source>
</evidence>
<sequence length="671" mass="77391">MDITRLLGGEEDQDSFVAKDVSMGDYSRQYVPNVRNPDELYYLLVPTSIEQRELVEQVIRLHRSHLESLILGVKQEPNSGAEGDLTMENLSSAELLELLEDNLQLVNNHPNLLVQHYIPKSLILMEPHERLVATSGKFQALDQIIFLLQDQEKHIVIVSRESKELDLVEGTMLGKQINYHRYSGGSLYDQFVKSHENVNRPQHRHHYHQTIQFSNNRSDDSSTPTYSASNNKKKNNKKKGLKDDYEPRISKNNPLLAQLNKDYPVNFHLITSNQLKNFRFPENANLDMIISLDPYLDIKSDYIMEVRTINTLPSDTVNNLIPVFKLVTVNSVEHAILASNVHNSKQAVLDMLFCRNDEFDADEMFNDLKKLQPWFHSPLQTQFPLPLKIPKLRSASSSEQLLKSLEPVEHLQVYGSKSAGDANSIPSIPKHLTYQNYAETLAALVRFTNDRALNLIEEAQKKIDEINLKETVRQAEIEQSNIDIGERYKLLKDLENKAEAAERRAIRTEQEAKQWQESTEELQEQLDTMKRVIAGESVEQKDIGKVKQELKDLEEELKQLEKSNEELRLQYQEKSTIASEQSFQVAALEKSQKELKEKHDRPILELVDAAREAEKRKLQEQVDRLTRETEFNTAYIEKLESILRQKDSTLPNYVSRSTRMSRSATPNLKTL</sequence>
<feature type="region of interest" description="Disordered" evidence="2">
    <location>
        <begin position="211"/>
        <end position="247"/>
    </location>
</feature>
<dbReference type="HOGENOM" id="CLU_409446_0_0_1"/>
<dbReference type="eggNOG" id="ENOG502QU6B">
    <property type="taxonomic scope" value="Eukaryota"/>
</dbReference>
<dbReference type="AlphaFoldDB" id="C4R8D4"/>
<dbReference type="FunCoup" id="C4R8D4">
    <property type="interactions" value="101"/>
</dbReference>
<evidence type="ECO:0000313" key="4">
    <source>
        <dbReference type="Proteomes" id="UP000000314"/>
    </source>
</evidence>
<evidence type="ECO:0000256" key="1">
    <source>
        <dbReference type="SAM" id="Coils"/>
    </source>
</evidence>
<gene>
    <name evidence="3" type="ordered locus">PAS_chr4_0599</name>
</gene>
<accession>C4R8D4</accession>
<dbReference type="GeneID" id="8200864"/>
<dbReference type="OMA" id="DHYMPRQ"/>
<dbReference type="Proteomes" id="UP000000314">
    <property type="component" value="Chromosome 4"/>
</dbReference>
<organism evidence="3 4">
    <name type="scientific">Komagataella phaffii (strain GS115 / ATCC 20864)</name>
    <name type="common">Yeast</name>
    <name type="synonym">Pichia pastoris</name>
    <dbReference type="NCBI Taxonomy" id="644223"/>
    <lineage>
        <taxon>Eukaryota</taxon>
        <taxon>Fungi</taxon>
        <taxon>Dikarya</taxon>
        <taxon>Ascomycota</taxon>
        <taxon>Saccharomycotina</taxon>
        <taxon>Pichiomycetes</taxon>
        <taxon>Pichiales</taxon>
        <taxon>Pichiaceae</taxon>
        <taxon>Komagataella</taxon>
    </lineage>
</organism>
<dbReference type="InParanoid" id="C4R8D4"/>
<proteinExistence type="predicted"/>
<keyword evidence="1" id="KW-0175">Coiled coil</keyword>
<dbReference type="RefSeq" id="XP_002494038.1">
    <property type="nucleotide sequence ID" value="XM_002493993.1"/>
</dbReference>
<feature type="compositionally biased region" description="Basic residues" evidence="2">
    <location>
        <begin position="231"/>
        <end position="240"/>
    </location>
</feature>
<dbReference type="Gene3D" id="3.40.50.12360">
    <property type="match status" value="2"/>
</dbReference>
<keyword evidence="4" id="KW-1185">Reference proteome</keyword>
<dbReference type="GO" id="GO:0070823">
    <property type="term" value="C:HDA1 complex"/>
    <property type="evidence" value="ECO:0007669"/>
    <property type="project" value="InterPro"/>
</dbReference>
<evidence type="ECO:0000313" key="3">
    <source>
        <dbReference type="EMBL" id="CAY71859.1"/>
    </source>
</evidence>